<organism evidence="1 2">
    <name type="scientific">Salinibacter ruber</name>
    <dbReference type="NCBI Taxonomy" id="146919"/>
    <lineage>
        <taxon>Bacteria</taxon>
        <taxon>Pseudomonadati</taxon>
        <taxon>Rhodothermota</taxon>
        <taxon>Rhodothermia</taxon>
        <taxon>Rhodothermales</taxon>
        <taxon>Salinibacteraceae</taxon>
        <taxon>Salinibacter</taxon>
    </lineage>
</organism>
<evidence type="ECO:0000313" key="2">
    <source>
        <dbReference type="Proteomes" id="UP001155057"/>
    </source>
</evidence>
<dbReference type="EMBL" id="JANUAE010000003">
    <property type="protein sequence ID" value="MCS3709544.1"/>
    <property type="molecule type" value="Genomic_DNA"/>
</dbReference>
<dbReference type="Proteomes" id="UP001155057">
    <property type="component" value="Unassembled WGS sequence"/>
</dbReference>
<evidence type="ECO:0000313" key="1">
    <source>
        <dbReference type="EMBL" id="MCS3709544.1"/>
    </source>
</evidence>
<gene>
    <name evidence="1" type="ORF">GGP61_001147</name>
</gene>
<proteinExistence type="predicted"/>
<sequence>MYRHIFHADQVLKVILLRAAQARRQMHSGAACADMGTASVPIRISPRIYNRSWSQLAVIAQRQGNTADPNSADEGDCRFACSAPSNGG</sequence>
<comment type="caution">
    <text evidence="1">The sequence shown here is derived from an EMBL/GenBank/DDBJ whole genome shotgun (WGS) entry which is preliminary data.</text>
</comment>
<name>A0A9X2TIM6_9BACT</name>
<reference evidence="1" key="1">
    <citation type="submission" date="2022-08" db="EMBL/GenBank/DDBJ databases">
        <title>Genomic Encyclopedia of Type Strains, Phase V (KMG-V): Genome sequencing to study the core and pangenomes of soil and plant-associated prokaryotes.</title>
        <authorList>
            <person name="Whitman W."/>
        </authorList>
    </citation>
    <scope>NUCLEOTIDE SEQUENCE</scope>
    <source>
        <strain evidence="1">SP3049</strain>
    </source>
</reference>
<dbReference type="AlphaFoldDB" id="A0A9X2TIM6"/>
<protein>
    <submittedName>
        <fullName evidence="1">Uncharacterized protein</fullName>
    </submittedName>
</protein>
<accession>A0A9X2TIM6</accession>